<comment type="caution">
    <text evidence="2">The sequence shown here is derived from an EMBL/GenBank/DDBJ whole genome shotgun (WGS) entry which is preliminary data.</text>
</comment>
<feature type="compositionally biased region" description="Basic residues" evidence="1">
    <location>
        <begin position="259"/>
        <end position="269"/>
    </location>
</feature>
<organism evidence="2 3">
    <name type="scientific">Perca flavescens</name>
    <name type="common">American yellow perch</name>
    <name type="synonym">Morone flavescens</name>
    <dbReference type="NCBI Taxonomy" id="8167"/>
    <lineage>
        <taxon>Eukaryota</taxon>
        <taxon>Metazoa</taxon>
        <taxon>Chordata</taxon>
        <taxon>Craniata</taxon>
        <taxon>Vertebrata</taxon>
        <taxon>Euteleostomi</taxon>
        <taxon>Actinopterygii</taxon>
        <taxon>Neopterygii</taxon>
        <taxon>Teleostei</taxon>
        <taxon>Neoteleostei</taxon>
        <taxon>Acanthomorphata</taxon>
        <taxon>Eupercaria</taxon>
        <taxon>Perciformes</taxon>
        <taxon>Percoidei</taxon>
        <taxon>Percidae</taxon>
        <taxon>Percinae</taxon>
        <taxon>Perca</taxon>
    </lineage>
</organism>
<gene>
    <name evidence="2" type="ORF">EPR50_G00044940</name>
</gene>
<reference evidence="2 3" key="1">
    <citation type="submission" date="2019-01" db="EMBL/GenBank/DDBJ databases">
        <title>A chromosome-scale genome assembly of the yellow perch, Perca flavescens.</title>
        <authorList>
            <person name="Feron R."/>
            <person name="Morvezen R."/>
            <person name="Bestin A."/>
            <person name="Haffray P."/>
            <person name="Klopp C."/>
            <person name="Zahm M."/>
            <person name="Cabau C."/>
            <person name="Roques C."/>
            <person name="Donnadieu C."/>
            <person name="Bouchez O."/>
            <person name="Christie M."/>
            <person name="Larson W."/>
            <person name="Guiguen Y."/>
        </authorList>
    </citation>
    <scope>NUCLEOTIDE SEQUENCE [LARGE SCALE GENOMIC DNA]</scope>
    <source>
        <strain evidence="2">YP-PL-M2</strain>
        <tissue evidence="2">Blood</tissue>
    </source>
</reference>
<dbReference type="PANTHER" id="PTHR31025">
    <property type="entry name" value="SI:CH211-196P9.1-RELATED"/>
    <property type="match status" value="1"/>
</dbReference>
<protein>
    <recommendedName>
        <fullName evidence="4">PB1 domain-containing protein</fullName>
    </recommendedName>
</protein>
<evidence type="ECO:0000313" key="3">
    <source>
        <dbReference type="Proteomes" id="UP000295070"/>
    </source>
</evidence>
<dbReference type="PANTHER" id="PTHR31025:SF25">
    <property type="entry name" value="ZINC FINGER (C2H2)-60"/>
    <property type="match status" value="1"/>
</dbReference>
<dbReference type="EMBL" id="SCKG01000004">
    <property type="protein sequence ID" value="TDH14435.1"/>
    <property type="molecule type" value="Genomic_DNA"/>
</dbReference>
<dbReference type="AlphaFoldDB" id="A0A484DGW0"/>
<proteinExistence type="predicted"/>
<feature type="compositionally biased region" description="Pro residues" evidence="1">
    <location>
        <begin position="271"/>
        <end position="280"/>
    </location>
</feature>
<keyword evidence="3" id="KW-1185">Reference proteome</keyword>
<name>A0A484DGW0_PERFV</name>
<evidence type="ECO:0000256" key="1">
    <source>
        <dbReference type="SAM" id="MobiDB-lite"/>
    </source>
</evidence>
<feature type="region of interest" description="Disordered" evidence="1">
    <location>
        <begin position="249"/>
        <end position="280"/>
    </location>
</feature>
<accession>A0A484DGW0</accession>
<sequence length="280" mass="31346">MEAKLRVILNDRVEKLVLPSGIPPTVEELQTVVKETFGISDEFSLQYLDSEFEDYFTLHTSDQIKHKDTIKIVHTAPIILNLLPLDESLGSSFDQQSTDCDSASYADSSAGTSSSQDTIILSRRNTTERCQGWPKQFPIPGFAYETEMYLERATEDYKNNGTLVTTSKIKTDILEKLAETIYTYTAYPSSAQISDVAEALVSKYPCLKEPGSFSGYYGWQQSIKYKMANYRTKLRGYGVPEVMCNALKHKNPANQKSAKNVKKTSKGRGKLPPPLPGRRG</sequence>
<evidence type="ECO:0008006" key="4">
    <source>
        <dbReference type="Google" id="ProtNLM"/>
    </source>
</evidence>
<dbReference type="Proteomes" id="UP000295070">
    <property type="component" value="Chromosome 4"/>
</dbReference>
<evidence type="ECO:0000313" key="2">
    <source>
        <dbReference type="EMBL" id="TDH14435.1"/>
    </source>
</evidence>